<sequence>MCARERAAMRGWKLYNELGKPKTILAPMVDQSELAYRMLVRKYGVDLCYTPMIHARMFRDDSSYRASAWQVVKEDRPLFVQFCGNDPQTVLASAKLVQDNCDAVDLNLGCPQGIARKGRYGAFLMHEPDVVREIVSTLSTNLKVPVSCKIRLLPKYEDTLAFCNMLVDAGCCWLVIHGRTKEMNKQLVRECDWESIRRLRKELPIPVFANGGIENVDDVKACLEATEAEGVMSSEGILEWPALFTGNKDPVTQKPLRQVDVALEYLDWAAKYPPPEKFIRAHLFKLLFQELKAFTDLREAIGVAQSHKELLDITLEAKRRLESPDYPTIPYSIEDSWYRRHRKQAIEKDNAPDMEKCLDSGFGLLFG</sequence>
<evidence type="ECO:0000256" key="3">
    <source>
        <dbReference type="ARBA" id="ARBA00022643"/>
    </source>
</evidence>
<reference evidence="17 18" key="1">
    <citation type="journal article" date="2014" name="Genome Biol. Evol.">
        <title>The secreted proteins of Achlya hypogyna and Thraustotheca clavata identify the ancestral oomycete secretome and reveal gene acquisitions by horizontal gene transfer.</title>
        <authorList>
            <person name="Misner I."/>
            <person name="Blouin N."/>
            <person name="Leonard G."/>
            <person name="Richards T.A."/>
            <person name="Lane C.E."/>
        </authorList>
    </citation>
    <scope>NUCLEOTIDE SEQUENCE [LARGE SCALE GENOMIC DNA]</scope>
    <source>
        <strain evidence="17 18">ATCC 34112</strain>
    </source>
</reference>
<dbReference type="PROSITE" id="PS01136">
    <property type="entry name" value="UPF0034"/>
    <property type="match status" value="1"/>
</dbReference>
<dbReference type="PANTHER" id="PTHR11082">
    <property type="entry name" value="TRNA-DIHYDROURIDINE SYNTHASE"/>
    <property type="match status" value="1"/>
</dbReference>
<evidence type="ECO:0000256" key="9">
    <source>
        <dbReference type="ARBA" id="ARBA00047287"/>
    </source>
</evidence>
<evidence type="ECO:0000256" key="11">
    <source>
        <dbReference type="ARBA" id="ARBA00048934"/>
    </source>
</evidence>
<keyword evidence="4 13" id="KW-0819">tRNA processing</keyword>
<dbReference type="InterPro" id="IPR018517">
    <property type="entry name" value="tRNA_hU_synthase_CS"/>
</dbReference>
<dbReference type="CDD" id="cd02801">
    <property type="entry name" value="DUS_like_FMN"/>
    <property type="match status" value="1"/>
</dbReference>
<dbReference type="Proteomes" id="UP000243217">
    <property type="component" value="Unassembled WGS sequence"/>
</dbReference>
<comment type="catalytic activity">
    <reaction evidence="11">
        <text>5,6-dihydrouridine(16) in tRNA + NAD(+) = uridine(16) in tRNA + NADH + H(+)</text>
        <dbReference type="Rhea" id="RHEA:53380"/>
        <dbReference type="Rhea" id="RHEA-COMP:13543"/>
        <dbReference type="Rhea" id="RHEA-COMP:13544"/>
        <dbReference type="ChEBI" id="CHEBI:15378"/>
        <dbReference type="ChEBI" id="CHEBI:57540"/>
        <dbReference type="ChEBI" id="CHEBI:57945"/>
        <dbReference type="ChEBI" id="CHEBI:65315"/>
        <dbReference type="ChEBI" id="CHEBI:74443"/>
        <dbReference type="EC" id="1.3.1.88"/>
    </reaction>
    <physiologicalReaction direction="right-to-left" evidence="11">
        <dbReference type="Rhea" id="RHEA:53382"/>
    </physiologicalReaction>
</comment>
<evidence type="ECO:0000256" key="14">
    <source>
        <dbReference type="PIRSR" id="PIRSR006621-1"/>
    </source>
</evidence>
<dbReference type="GO" id="GO:0102262">
    <property type="term" value="F:tRNA-dihydrouridine16 synthase activity"/>
    <property type="evidence" value="ECO:0007669"/>
    <property type="project" value="RHEA"/>
</dbReference>
<comment type="catalytic activity">
    <reaction evidence="10">
        <text>5,6-dihydrouridine(16) in tRNA + NADP(+) = uridine(16) in tRNA + NADPH + H(+)</text>
        <dbReference type="Rhea" id="RHEA:53376"/>
        <dbReference type="Rhea" id="RHEA-COMP:13543"/>
        <dbReference type="Rhea" id="RHEA-COMP:13544"/>
        <dbReference type="ChEBI" id="CHEBI:15378"/>
        <dbReference type="ChEBI" id="CHEBI:57783"/>
        <dbReference type="ChEBI" id="CHEBI:58349"/>
        <dbReference type="ChEBI" id="CHEBI:65315"/>
        <dbReference type="ChEBI" id="CHEBI:74443"/>
        <dbReference type="EC" id="1.3.1.88"/>
    </reaction>
    <physiologicalReaction direction="right-to-left" evidence="10">
        <dbReference type="Rhea" id="RHEA:53378"/>
    </physiologicalReaction>
</comment>
<evidence type="ECO:0000259" key="16">
    <source>
        <dbReference type="Pfam" id="PF01207"/>
    </source>
</evidence>
<feature type="binding site" evidence="15">
    <location>
        <begin position="27"/>
        <end position="29"/>
    </location>
    <ligand>
        <name>FMN</name>
        <dbReference type="ChEBI" id="CHEBI:58210"/>
    </ligand>
</feature>
<evidence type="ECO:0000256" key="8">
    <source>
        <dbReference type="ARBA" id="ARBA00038313"/>
    </source>
</evidence>
<dbReference type="InterPro" id="IPR001269">
    <property type="entry name" value="DUS_fam"/>
</dbReference>
<dbReference type="SUPFAM" id="SSF51395">
    <property type="entry name" value="FMN-linked oxidoreductases"/>
    <property type="match status" value="1"/>
</dbReference>
<feature type="domain" description="DUS-like FMN-binding" evidence="16">
    <location>
        <begin position="24"/>
        <end position="271"/>
    </location>
</feature>
<dbReference type="PANTHER" id="PTHR11082:SF5">
    <property type="entry name" value="TRNA-DIHYDROURIDINE(16_17) SYNTHASE [NAD(P)(+)]-LIKE"/>
    <property type="match status" value="1"/>
</dbReference>
<keyword evidence="2 13" id="KW-0285">Flavoprotein</keyword>
<evidence type="ECO:0000256" key="1">
    <source>
        <dbReference type="ARBA" id="ARBA00001917"/>
    </source>
</evidence>
<keyword evidence="7" id="KW-0520">NAD</keyword>
<accession>A0A1V9Z9A1</accession>
<keyword evidence="6 13" id="KW-0560">Oxidoreductase</keyword>
<evidence type="ECO:0000256" key="15">
    <source>
        <dbReference type="PIRSR" id="PIRSR006621-2"/>
    </source>
</evidence>
<dbReference type="PIRSF" id="PIRSF006621">
    <property type="entry name" value="Dus"/>
    <property type="match status" value="1"/>
</dbReference>
<comment type="function">
    <text evidence="13">Catalyzes the synthesis of dihydrouridine, a modified base found in the D-loop of most tRNAs.</text>
</comment>
<comment type="cofactor">
    <cofactor evidence="1 13 15">
        <name>FMN</name>
        <dbReference type="ChEBI" id="CHEBI:58210"/>
    </cofactor>
</comment>
<keyword evidence="3 13" id="KW-0288">FMN</keyword>
<evidence type="ECO:0000256" key="10">
    <source>
        <dbReference type="ARBA" id="ARBA00047652"/>
    </source>
</evidence>
<dbReference type="GO" id="GO:0050660">
    <property type="term" value="F:flavin adenine dinucleotide binding"/>
    <property type="evidence" value="ECO:0007669"/>
    <property type="project" value="InterPro"/>
</dbReference>
<feature type="binding site" evidence="15">
    <location>
        <begin position="210"/>
        <end position="212"/>
    </location>
    <ligand>
        <name>FMN</name>
        <dbReference type="ChEBI" id="CHEBI:58210"/>
    </ligand>
</feature>
<evidence type="ECO:0000256" key="12">
    <source>
        <dbReference type="ARBA" id="ARBA00049467"/>
    </source>
</evidence>
<comment type="catalytic activity">
    <reaction evidence="12">
        <text>5,6-dihydrouridine(17) in tRNA + NADP(+) = uridine(17) in tRNA + NADPH + H(+)</text>
        <dbReference type="Rhea" id="RHEA:53368"/>
        <dbReference type="Rhea" id="RHEA-COMP:13541"/>
        <dbReference type="Rhea" id="RHEA-COMP:13542"/>
        <dbReference type="ChEBI" id="CHEBI:15378"/>
        <dbReference type="ChEBI" id="CHEBI:57783"/>
        <dbReference type="ChEBI" id="CHEBI:58349"/>
        <dbReference type="ChEBI" id="CHEBI:65315"/>
        <dbReference type="ChEBI" id="CHEBI:74443"/>
        <dbReference type="EC" id="1.3.1.88"/>
    </reaction>
    <physiologicalReaction direction="right-to-left" evidence="12">
        <dbReference type="Rhea" id="RHEA:53370"/>
    </physiologicalReaction>
</comment>
<evidence type="ECO:0000256" key="2">
    <source>
        <dbReference type="ARBA" id="ARBA00022630"/>
    </source>
</evidence>
<dbReference type="STRING" id="74557.A0A1V9Z9A1"/>
<dbReference type="EC" id="1.3.1.-" evidence="13"/>
<dbReference type="InterPro" id="IPR035587">
    <property type="entry name" value="DUS-like_FMN-bd"/>
</dbReference>
<protein>
    <recommendedName>
        <fullName evidence="13">tRNA-dihydrouridine synthase</fullName>
        <ecNumber evidence="13">1.3.1.-</ecNumber>
    </recommendedName>
</protein>
<comment type="similarity">
    <text evidence="8">Belongs to the Dus family. Dus1 subfamily.</text>
</comment>
<dbReference type="Pfam" id="PF01207">
    <property type="entry name" value="Dus"/>
    <property type="match status" value="1"/>
</dbReference>
<keyword evidence="15" id="KW-0547">Nucleotide-binding</keyword>
<evidence type="ECO:0000256" key="6">
    <source>
        <dbReference type="ARBA" id="ARBA00023002"/>
    </source>
</evidence>
<evidence type="ECO:0000256" key="4">
    <source>
        <dbReference type="ARBA" id="ARBA00022694"/>
    </source>
</evidence>
<feature type="binding site" evidence="15">
    <location>
        <position position="177"/>
    </location>
    <ligand>
        <name>FMN</name>
        <dbReference type="ChEBI" id="CHEBI:58210"/>
    </ligand>
</feature>
<dbReference type="OrthoDB" id="272303at2759"/>
<evidence type="ECO:0000313" key="17">
    <source>
        <dbReference type="EMBL" id="OQR94563.1"/>
    </source>
</evidence>
<dbReference type="InterPro" id="IPR013785">
    <property type="entry name" value="Aldolase_TIM"/>
</dbReference>
<keyword evidence="5" id="KW-0521">NADP</keyword>
<feature type="active site" description="Proton donor" evidence="14">
    <location>
        <position position="110"/>
    </location>
</feature>
<dbReference type="EMBL" id="JNBS01002177">
    <property type="protein sequence ID" value="OQR94563.1"/>
    <property type="molecule type" value="Genomic_DNA"/>
</dbReference>
<gene>
    <name evidence="17" type="ORF">THRCLA_08151</name>
</gene>
<dbReference type="GO" id="GO:0102263">
    <property type="term" value="F:tRNA-dihydrouridine17 synthase activity"/>
    <property type="evidence" value="ECO:0007669"/>
    <property type="project" value="RHEA"/>
</dbReference>
<evidence type="ECO:0000256" key="13">
    <source>
        <dbReference type="PIRNR" id="PIRNR006621"/>
    </source>
</evidence>
<proteinExistence type="inferred from homology"/>
<comment type="similarity">
    <text evidence="13">Belongs to the dus family.</text>
</comment>
<comment type="catalytic activity">
    <reaction evidence="9">
        <text>5,6-dihydrouridine(17) in tRNA + NAD(+) = uridine(17) in tRNA + NADH + H(+)</text>
        <dbReference type="Rhea" id="RHEA:53372"/>
        <dbReference type="Rhea" id="RHEA-COMP:13541"/>
        <dbReference type="Rhea" id="RHEA-COMP:13542"/>
        <dbReference type="ChEBI" id="CHEBI:15378"/>
        <dbReference type="ChEBI" id="CHEBI:57540"/>
        <dbReference type="ChEBI" id="CHEBI:57945"/>
        <dbReference type="ChEBI" id="CHEBI:65315"/>
        <dbReference type="ChEBI" id="CHEBI:74443"/>
        <dbReference type="EC" id="1.3.1.88"/>
    </reaction>
    <physiologicalReaction direction="right-to-left" evidence="9">
        <dbReference type="Rhea" id="RHEA:53374"/>
    </physiologicalReaction>
</comment>
<evidence type="ECO:0000256" key="7">
    <source>
        <dbReference type="ARBA" id="ARBA00023027"/>
    </source>
</evidence>
<dbReference type="AlphaFoldDB" id="A0A1V9Z9A1"/>
<feature type="binding site" evidence="15">
    <location>
        <position position="81"/>
    </location>
    <ligand>
        <name>FMN</name>
        <dbReference type="ChEBI" id="CHEBI:58210"/>
    </ligand>
</feature>
<feature type="binding site" evidence="15">
    <location>
        <position position="149"/>
    </location>
    <ligand>
        <name>FMN</name>
        <dbReference type="ChEBI" id="CHEBI:58210"/>
    </ligand>
</feature>
<organism evidence="17 18">
    <name type="scientific">Thraustotheca clavata</name>
    <dbReference type="NCBI Taxonomy" id="74557"/>
    <lineage>
        <taxon>Eukaryota</taxon>
        <taxon>Sar</taxon>
        <taxon>Stramenopiles</taxon>
        <taxon>Oomycota</taxon>
        <taxon>Saprolegniomycetes</taxon>
        <taxon>Saprolegniales</taxon>
        <taxon>Achlyaceae</taxon>
        <taxon>Thraustotheca</taxon>
    </lineage>
</organism>
<dbReference type="Gene3D" id="3.20.20.70">
    <property type="entry name" value="Aldolase class I"/>
    <property type="match status" value="1"/>
</dbReference>
<evidence type="ECO:0000313" key="18">
    <source>
        <dbReference type="Proteomes" id="UP000243217"/>
    </source>
</evidence>
<comment type="caution">
    <text evidence="17">The sequence shown here is derived from an EMBL/GenBank/DDBJ whole genome shotgun (WGS) entry which is preliminary data.</text>
</comment>
<name>A0A1V9Z9A1_9STRA</name>
<evidence type="ECO:0000256" key="5">
    <source>
        <dbReference type="ARBA" id="ARBA00022857"/>
    </source>
</evidence>
<keyword evidence="18" id="KW-1185">Reference proteome</keyword>